<comment type="caution">
    <text evidence="3">The sequence shown here is derived from an EMBL/GenBank/DDBJ whole genome shotgun (WGS) entry which is preliminary data.</text>
</comment>
<evidence type="ECO:0000313" key="3">
    <source>
        <dbReference type="EMBL" id="PFG38367.1"/>
    </source>
</evidence>
<reference evidence="3 4" key="1">
    <citation type="submission" date="2017-10" db="EMBL/GenBank/DDBJ databases">
        <title>Sequencing the genomes of 1000 actinobacteria strains.</title>
        <authorList>
            <person name="Klenk H.-P."/>
        </authorList>
    </citation>
    <scope>NUCLEOTIDE SEQUENCE [LARGE SCALE GENOMIC DNA]</scope>
    <source>
        <strain evidence="3 4">DSM 21838</strain>
    </source>
</reference>
<gene>
    <name evidence="3" type="ORF">ATJ97_0844</name>
</gene>
<evidence type="ECO:0000259" key="2">
    <source>
        <dbReference type="Pfam" id="PF02720"/>
    </source>
</evidence>
<accession>A0A2A9EH31</accession>
<evidence type="ECO:0000256" key="1">
    <source>
        <dbReference type="SAM" id="MobiDB-lite"/>
    </source>
</evidence>
<feature type="compositionally biased region" description="Polar residues" evidence="1">
    <location>
        <begin position="455"/>
        <end position="467"/>
    </location>
</feature>
<dbReference type="CDD" id="cd00085">
    <property type="entry name" value="HNHc"/>
    <property type="match status" value="1"/>
</dbReference>
<name>A0A2A9EH31_9MICO</name>
<dbReference type="EMBL" id="PDJI01000004">
    <property type="protein sequence ID" value="PFG38367.1"/>
    <property type="molecule type" value="Genomic_DNA"/>
</dbReference>
<evidence type="ECO:0000313" key="4">
    <source>
        <dbReference type="Proteomes" id="UP000222106"/>
    </source>
</evidence>
<dbReference type="InterPro" id="IPR003870">
    <property type="entry name" value="DUF222"/>
</dbReference>
<organism evidence="3 4">
    <name type="scientific">Georgenia soli</name>
    <dbReference type="NCBI Taxonomy" id="638953"/>
    <lineage>
        <taxon>Bacteria</taxon>
        <taxon>Bacillati</taxon>
        <taxon>Actinomycetota</taxon>
        <taxon>Actinomycetes</taxon>
        <taxon>Micrococcales</taxon>
        <taxon>Bogoriellaceae</taxon>
        <taxon>Georgenia</taxon>
    </lineage>
</organism>
<protein>
    <submittedName>
        <fullName evidence="3">Uncharacterized protein DUF222</fullName>
    </submittedName>
</protein>
<feature type="domain" description="DUF222" evidence="2">
    <location>
        <begin position="108"/>
        <end position="395"/>
    </location>
</feature>
<feature type="region of interest" description="Disordered" evidence="1">
    <location>
        <begin position="40"/>
        <end position="60"/>
    </location>
</feature>
<dbReference type="Pfam" id="PF02720">
    <property type="entry name" value="DUF222"/>
    <property type="match status" value="1"/>
</dbReference>
<dbReference type="InterPro" id="IPR003615">
    <property type="entry name" value="HNH_nuc"/>
</dbReference>
<feature type="region of interest" description="Disordered" evidence="1">
    <location>
        <begin position="455"/>
        <end position="495"/>
    </location>
</feature>
<proteinExistence type="predicted"/>
<keyword evidence="4" id="KW-1185">Reference proteome</keyword>
<sequence>MQDGEPLLALSLEYDDHDTPQADIAVEVVELAKAAPWILPQPHLTTPSPEEAEEPSPHRLRSPAAALLEAHRPGPELARKLERTALADADDATLVEVVAAWEREVAWAAAQQARAIAELGRRRSAGGPRSARSTVFEVEARLSVTRYAAEARVTTAEALEEFPAVADALAAGRIDLRKANVLLLEEWLSPDERRVVHDKLLPDADLYTAPQLRDMMRREALTANPAAAAKRHAKACADREVRIEPAPDSMAWVSAYLRADDAERVRVVVDAMAQGAKAPGDGRTLPQLRADVFSDVFRRMADSGKDLAGRDLPRLQRRSPHLQVTVAGGTLLGIDDEPAILGGYGPIPADLAREIAQDATWRALFTDAATGEFVALSSKAYRPGADLTRTIVARDVTCVFPGCRIPAWACEIDHIDSYDEARKELVAQTDKHRCDAKCHGHHDVKTVGLWDSSRDPTTGEVTWTAPTGHQYVRKPVRPPGPPPRPTDKDDDPPPF</sequence>
<dbReference type="AlphaFoldDB" id="A0A2A9EH31"/>
<dbReference type="Proteomes" id="UP000222106">
    <property type="component" value="Unassembled WGS sequence"/>
</dbReference>